<protein>
    <submittedName>
        <fullName evidence="1">Uncharacterized protein</fullName>
    </submittedName>
</protein>
<evidence type="ECO:0000313" key="1">
    <source>
        <dbReference type="EMBL" id="KAK5846453.1"/>
    </source>
</evidence>
<proteinExistence type="predicted"/>
<comment type="caution">
    <text evidence="1">The sequence shown here is derived from an EMBL/GenBank/DDBJ whole genome shotgun (WGS) entry which is preliminary data.</text>
</comment>
<organism evidence="1 2">
    <name type="scientific">Gossypium arboreum</name>
    <name type="common">Tree cotton</name>
    <name type="synonym">Gossypium nanking</name>
    <dbReference type="NCBI Taxonomy" id="29729"/>
    <lineage>
        <taxon>Eukaryota</taxon>
        <taxon>Viridiplantae</taxon>
        <taxon>Streptophyta</taxon>
        <taxon>Embryophyta</taxon>
        <taxon>Tracheophyta</taxon>
        <taxon>Spermatophyta</taxon>
        <taxon>Magnoliopsida</taxon>
        <taxon>eudicotyledons</taxon>
        <taxon>Gunneridae</taxon>
        <taxon>Pentapetalae</taxon>
        <taxon>rosids</taxon>
        <taxon>malvids</taxon>
        <taxon>Malvales</taxon>
        <taxon>Malvaceae</taxon>
        <taxon>Malvoideae</taxon>
        <taxon>Gossypium</taxon>
    </lineage>
</organism>
<gene>
    <name evidence="1" type="ORF">PVK06_002743</name>
</gene>
<accession>A0ABR0R5I6</accession>
<name>A0ABR0R5I6_GOSAR</name>
<dbReference type="EMBL" id="JARKNE010000001">
    <property type="protein sequence ID" value="KAK5846453.1"/>
    <property type="molecule type" value="Genomic_DNA"/>
</dbReference>
<keyword evidence="2" id="KW-1185">Reference proteome</keyword>
<dbReference type="Proteomes" id="UP001358586">
    <property type="component" value="Chromosome 1"/>
</dbReference>
<sequence length="179" mass="20469">MINRFLNLLFVVDKNQILDLPKLLNEISGLLNPKLLNAILGLLNPKILNEISSLPKLLNEISGLPKLLNILDKVRRAYIKFGPYQPIPPSEAPISPQFIDKNRREFLPSWYKLFLDSLEFSPSNLSGNSFSRPTHLRQVQDAFTEENGIYNPILNWALINFVKYENEVAESVWAPLLLS</sequence>
<evidence type="ECO:0000313" key="2">
    <source>
        <dbReference type="Proteomes" id="UP001358586"/>
    </source>
</evidence>
<reference evidence="1 2" key="1">
    <citation type="submission" date="2023-03" db="EMBL/GenBank/DDBJ databases">
        <title>WGS of Gossypium arboreum.</title>
        <authorList>
            <person name="Yu D."/>
        </authorList>
    </citation>
    <scope>NUCLEOTIDE SEQUENCE [LARGE SCALE GENOMIC DNA]</scope>
    <source>
        <tissue evidence="1">Leaf</tissue>
    </source>
</reference>